<dbReference type="AlphaFoldDB" id="A0A8D9HXD0"/>
<dbReference type="EMBL" id="LS974620">
    <property type="protein sequence ID" value="CAG7905269.1"/>
    <property type="molecule type" value="Genomic_DNA"/>
</dbReference>
<protein>
    <submittedName>
        <fullName evidence="1">Uncharacterized protein</fullName>
    </submittedName>
</protein>
<gene>
    <name evidence="1" type="ORF">BRAPAZ1V2_A04P01700.2</name>
</gene>
<sequence length="66" mass="7044">MRSSSLPLLASTATECLKGSEISETQTPLGTDVRETMEKASVVTSYETSLLETVVPPLTSETVIVQ</sequence>
<reference evidence="1 2" key="1">
    <citation type="submission" date="2021-07" db="EMBL/GenBank/DDBJ databases">
        <authorList>
            <consortium name="Genoscope - CEA"/>
            <person name="William W."/>
        </authorList>
    </citation>
    <scope>NUCLEOTIDE SEQUENCE [LARGE SCALE GENOMIC DNA]</scope>
</reference>
<feature type="non-terminal residue" evidence="1">
    <location>
        <position position="66"/>
    </location>
</feature>
<dbReference type="Gramene" id="A04p01700.2_BraZ1">
    <property type="protein sequence ID" value="A04p01700.2_BraZ1.CDS.1"/>
    <property type="gene ID" value="A04g01700.2_BraZ1"/>
</dbReference>
<proteinExistence type="predicted"/>
<dbReference type="Proteomes" id="UP000694005">
    <property type="component" value="Chromosome A04"/>
</dbReference>
<evidence type="ECO:0000313" key="2">
    <source>
        <dbReference type="Proteomes" id="UP000694005"/>
    </source>
</evidence>
<accession>A0A8D9HXD0</accession>
<name>A0A8D9HXD0_BRACM</name>
<evidence type="ECO:0000313" key="1">
    <source>
        <dbReference type="EMBL" id="CAG7905269.1"/>
    </source>
</evidence>
<organism evidence="1 2">
    <name type="scientific">Brassica campestris</name>
    <name type="common">Field mustard</name>
    <dbReference type="NCBI Taxonomy" id="3711"/>
    <lineage>
        <taxon>Eukaryota</taxon>
        <taxon>Viridiplantae</taxon>
        <taxon>Streptophyta</taxon>
        <taxon>Embryophyta</taxon>
        <taxon>Tracheophyta</taxon>
        <taxon>Spermatophyta</taxon>
        <taxon>Magnoliopsida</taxon>
        <taxon>eudicotyledons</taxon>
        <taxon>Gunneridae</taxon>
        <taxon>Pentapetalae</taxon>
        <taxon>rosids</taxon>
        <taxon>malvids</taxon>
        <taxon>Brassicales</taxon>
        <taxon>Brassicaceae</taxon>
        <taxon>Brassiceae</taxon>
        <taxon>Brassica</taxon>
    </lineage>
</organism>